<name>A0A7C3PGC7_9CYAN</name>
<accession>A0A7C3PGC7</accession>
<evidence type="ECO:0000313" key="2">
    <source>
        <dbReference type="EMBL" id="HFM99633.1"/>
    </source>
</evidence>
<comment type="caution">
    <text evidence="2">The sequence shown here is derived from an EMBL/GenBank/DDBJ whole genome shotgun (WGS) entry which is preliminary data.</text>
</comment>
<reference evidence="2" key="1">
    <citation type="journal article" date="2020" name="mSystems">
        <title>Genome- and Community-Level Interaction Insights into Carbon Utilization and Element Cycling Functions of Hydrothermarchaeota in Hydrothermal Sediment.</title>
        <authorList>
            <person name="Zhou Z."/>
            <person name="Liu Y."/>
            <person name="Xu W."/>
            <person name="Pan J."/>
            <person name="Luo Z.H."/>
            <person name="Li M."/>
        </authorList>
    </citation>
    <scope>NUCLEOTIDE SEQUENCE [LARGE SCALE GENOMIC DNA]</scope>
    <source>
        <strain evidence="2">SpSt-418</strain>
    </source>
</reference>
<organism evidence="2">
    <name type="scientific">Oscillatoriales cyanobacterium SpSt-418</name>
    <dbReference type="NCBI Taxonomy" id="2282169"/>
    <lineage>
        <taxon>Bacteria</taxon>
        <taxon>Bacillati</taxon>
        <taxon>Cyanobacteriota</taxon>
        <taxon>Cyanophyceae</taxon>
        <taxon>Oscillatoriophycideae</taxon>
        <taxon>Oscillatoriales</taxon>
    </lineage>
</organism>
<gene>
    <name evidence="2" type="ORF">ENR64_18110</name>
</gene>
<keyword evidence="1" id="KW-0812">Transmembrane</keyword>
<dbReference type="EMBL" id="DSRU01000260">
    <property type="protein sequence ID" value="HFM99633.1"/>
    <property type="molecule type" value="Genomic_DNA"/>
</dbReference>
<feature type="transmembrane region" description="Helical" evidence="1">
    <location>
        <begin position="34"/>
        <end position="51"/>
    </location>
</feature>
<dbReference type="AlphaFoldDB" id="A0A7C3PGC7"/>
<proteinExistence type="predicted"/>
<protein>
    <submittedName>
        <fullName evidence="2">Uncharacterized protein</fullName>
    </submittedName>
</protein>
<keyword evidence="1" id="KW-0472">Membrane</keyword>
<keyword evidence="1" id="KW-1133">Transmembrane helix</keyword>
<sequence>MKHNDRDHAPQSSTKDTFLEKKIAFLSNGKQQEWIRFITVVLAFIGLWRVLEGSLVALRSLL</sequence>
<evidence type="ECO:0000256" key="1">
    <source>
        <dbReference type="SAM" id="Phobius"/>
    </source>
</evidence>